<evidence type="ECO:0000256" key="8">
    <source>
        <dbReference type="ARBA" id="ARBA00022989"/>
    </source>
</evidence>
<evidence type="ECO:0000256" key="5">
    <source>
        <dbReference type="ARBA" id="ARBA00022519"/>
    </source>
</evidence>
<dbReference type="Proteomes" id="UP000293347">
    <property type="component" value="Unassembled WGS sequence"/>
</dbReference>
<dbReference type="InterPro" id="IPR037682">
    <property type="entry name" value="TonB_C"/>
</dbReference>
<dbReference type="GO" id="GO:0031992">
    <property type="term" value="F:energy transducer activity"/>
    <property type="evidence" value="ECO:0007669"/>
    <property type="project" value="TreeGrafter"/>
</dbReference>
<evidence type="ECO:0000313" key="11">
    <source>
        <dbReference type="EMBL" id="TCD00236.1"/>
    </source>
</evidence>
<dbReference type="Gene3D" id="3.30.1150.10">
    <property type="match status" value="1"/>
</dbReference>
<name>A0A4R0NID6_9SPHI</name>
<evidence type="ECO:0000256" key="2">
    <source>
        <dbReference type="ARBA" id="ARBA00006555"/>
    </source>
</evidence>
<dbReference type="OrthoDB" id="649093at2"/>
<evidence type="ECO:0000256" key="7">
    <source>
        <dbReference type="ARBA" id="ARBA00022927"/>
    </source>
</evidence>
<evidence type="ECO:0000256" key="6">
    <source>
        <dbReference type="ARBA" id="ARBA00022692"/>
    </source>
</evidence>
<dbReference type="InterPro" id="IPR051045">
    <property type="entry name" value="TonB-dependent_transducer"/>
</dbReference>
<dbReference type="NCBIfam" id="TIGR01352">
    <property type="entry name" value="tonB_Cterm"/>
    <property type="match status" value="1"/>
</dbReference>
<dbReference type="GO" id="GO:0055085">
    <property type="term" value="P:transmembrane transport"/>
    <property type="evidence" value="ECO:0007669"/>
    <property type="project" value="InterPro"/>
</dbReference>
<keyword evidence="9" id="KW-0472">Membrane</keyword>
<keyword evidence="3" id="KW-0813">Transport</keyword>
<feature type="domain" description="TonB C-terminal" evidence="10">
    <location>
        <begin position="131"/>
        <end position="220"/>
    </location>
</feature>
<keyword evidence="6" id="KW-0812">Transmembrane</keyword>
<keyword evidence="12" id="KW-1185">Reference proteome</keyword>
<sequence length="220" mass="24495">MLLVLSVGIAVAGIMGAQQLRVMYINQQVEKYGVITQGQIVNVYTRYSTKGRDRKLATLAYRADGQEVYQDLDNKKAHIKKYDRVKLIYSSKDPNIFSVIKIEQPFTHPTSAERKDARPVTFIDTPPQFGDGMPALYAYLRDNLHYPQEAKDQGISGKVFISFVITEDGSVAHVKVEKGIGGGCDEAAVETVANMPKWKPGVQNGKPVRVKYNIPISFSL</sequence>
<keyword evidence="5" id="KW-0997">Cell inner membrane</keyword>
<comment type="similarity">
    <text evidence="2">Belongs to the TonB family.</text>
</comment>
<comment type="subcellular location">
    <subcellularLocation>
        <location evidence="1">Cell inner membrane</location>
        <topology evidence="1">Single-pass membrane protein</topology>
        <orientation evidence="1">Periplasmic side</orientation>
    </subcellularLocation>
</comment>
<dbReference type="EMBL" id="SJSL01000004">
    <property type="protein sequence ID" value="TCD00236.1"/>
    <property type="molecule type" value="Genomic_DNA"/>
</dbReference>
<keyword evidence="8" id="KW-1133">Transmembrane helix</keyword>
<dbReference type="PANTHER" id="PTHR33446">
    <property type="entry name" value="PROTEIN TONB-RELATED"/>
    <property type="match status" value="1"/>
</dbReference>
<accession>A0A4R0NID6</accession>
<evidence type="ECO:0000256" key="4">
    <source>
        <dbReference type="ARBA" id="ARBA00022475"/>
    </source>
</evidence>
<keyword evidence="7" id="KW-0653">Protein transport</keyword>
<keyword evidence="4" id="KW-1003">Cell membrane</keyword>
<dbReference type="Pfam" id="PF03544">
    <property type="entry name" value="TonB_C"/>
    <property type="match status" value="1"/>
</dbReference>
<proteinExistence type="inferred from homology"/>
<gene>
    <name evidence="11" type="ORF">EZ437_15120</name>
</gene>
<evidence type="ECO:0000256" key="9">
    <source>
        <dbReference type="ARBA" id="ARBA00023136"/>
    </source>
</evidence>
<reference evidence="11 12" key="1">
    <citation type="submission" date="2019-02" db="EMBL/GenBank/DDBJ databases">
        <title>Pedobacter sp. RP-1-14 sp. nov., isolated from Arctic soil.</title>
        <authorList>
            <person name="Dahal R.H."/>
        </authorList>
    </citation>
    <scope>NUCLEOTIDE SEQUENCE [LARGE SCALE GENOMIC DNA]</scope>
    <source>
        <strain evidence="11 12">RP-1-14</strain>
    </source>
</reference>
<evidence type="ECO:0000259" key="10">
    <source>
        <dbReference type="PROSITE" id="PS52015"/>
    </source>
</evidence>
<evidence type="ECO:0000256" key="3">
    <source>
        <dbReference type="ARBA" id="ARBA00022448"/>
    </source>
</evidence>
<evidence type="ECO:0000313" key="12">
    <source>
        <dbReference type="Proteomes" id="UP000293347"/>
    </source>
</evidence>
<dbReference type="GO" id="GO:0015031">
    <property type="term" value="P:protein transport"/>
    <property type="evidence" value="ECO:0007669"/>
    <property type="project" value="UniProtKB-KW"/>
</dbReference>
<dbReference type="InterPro" id="IPR006260">
    <property type="entry name" value="TonB/TolA_C"/>
</dbReference>
<dbReference type="SUPFAM" id="SSF74653">
    <property type="entry name" value="TolA/TonB C-terminal domain"/>
    <property type="match status" value="1"/>
</dbReference>
<comment type="caution">
    <text evidence="11">The sequence shown here is derived from an EMBL/GenBank/DDBJ whole genome shotgun (WGS) entry which is preliminary data.</text>
</comment>
<protein>
    <submittedName>
        <fullName evidence="11">Energy transducer TonB</fullName>
    </submittedName>
</protein>
<evidence type="ECO:0000256" key="1">
    <source>
        <dbReference type="ARBA" id="ARBA00004383"/>
    </source>
</evidence>
<dbReference type="AlphaFoldDB" id="A0A4R0NID6"/>
<dbReference type="PROSITE" id="PS52015">
    <property type="entry name" value="TONB_CTD"/>
    <property type="match status" value="1"/>
</dbReference>
<dbReference type="PANTHER" id="PTHR33446:SF2">
    <property type="entry name" value="PROTEIN TONB"/>
    <property type="match status" value="1"/>
</dbReference>
<dbReference type="GO" id="GO:0098797">
    <property type="term" value="C:plasma membrane protein complex"/>
    <property type="evidence" value="ECO:0007669"/>
    <property type="project" value="TreeGrafter"/>
</dbReference>
<organism evidence="11 12">
    <name type="scientific">Pedobacter psychroterrae</name>
    <dbReference type="NCBI Taxonomy" id="2530453"/>
    <lineage>
        <taxon>Bacteria</taxon>
        <taxon>Pseudomonadati</taxon>
        <taxon>Bacteroidota</taxon>
        <taxon>Sphingobacteriia</taxon>
        <taxon>Sphingobacteriales</taxon>
        <taxon>Sphingobacteriaceae</taxon>
        <taxon>Pedobacter</taxon>
    </lineage>
</organism>